<evidence type="ECO:0000313" key="2">
    <source>
        <dbReference type="Proteomes" id="UP001221898"/>
    </source>
</evidence>
<dbReference type="Proteomes" id="UP001221898">
    <property type="component" value="Unassembled WGS sequence"/>
</dbReference>
<gene>
    <name evidence="1" type="ORF">AAFF_G00168380</name>
</gene>
<reference evidence="1" key="1">
    <citation type="journal article" date="2023" name="Science">
        <title>Genome structures resolve the early diversification of teleost fishes.</title>
        <authorList>
            <person name="Parey E."/>
            <person name="Louis A."/>
            <person name="Montfort J."/>
            <person name="Bouchez O."/>
            <person name="Roques C."/>
            <person name="Iampietro C."/>
            <person name="Lluch J."/>
            <person name="Castinel A."/>
            <person name="Donnadieu C."/>
            <person name="Desvignes T."/>
            <person name="Floi Bucao C."/>
            <person name="Jouanno E."/>
            <person name="Wen M."/>
            <person name="Mejri S."/>
            <person name="Dirks R."/>
            <person name="Jansen H."/>
            <person name="Henkel C."/>
            <person name="Chen W.J."/>
            <person name="Zahm M."/>
            <person name="Cabau C."/>
            <person name="Klopp C."/>
            <person name="Thompson A.W."/>
            <person name="Robinson-Rechavi M."/>
            <person name="Braasch I."/>
            <person name="Lecointre G."/>
            <person name="Bobe J."/>
            <person name="Postlethwait J.H."/>
            <person name="Berthelot C."/>
            <person name="Roest Crollius H."/>
            <person name="Guiguen Y."/>
        </authorList>
    </citation>
    <scope>NUCLEOTIDE SEQUENCE</scope>
    <source>
        <strain evidence="1">NC1722</strain>
    </source>
</reference>
<comment type="caution">
    <text evidence="1">The sequence shown here is derived from an EMBL/GenBank/DDBJ whole genome shotgun (WGS) entry which is preliminary data.</text>
</comment>
<sequence>MAVAFAQPTDVVKVSFQAEVRLADGAKRYNGWMPTGLSPGTRVSGESGKSCVYDHPLDSTGIGKENIFSFSLFNFLIYEFRRNLILRFSILTSLRKRIG</sequence>
<protein>
    <submittedName>
        <fullName evidence="1">Uncharacterized protein</fullName>
    </submittedName>
</protein>
<dbReference type="EMBL" id="JAINUG010000225">
    <property type="protein sequence ID" value="KAJ8386606.1"/>
    <property type="molecule type" value="Genomic_DNA"/>
</dbReference>
<proteinExistence type="predicted"/>
<evidence type="ECO:0000313" key="1">
    <source>
        <dbReference type="EMBL" id="KAJ8386606.1"/>
    </source>
</evidence>
<organism evidence="1 2">
    <name type="scientific">Aldrovandia affinis</name>
    <dbReference type="NCBI Taxonomy" id="143900"/>
    <lineage>
        <taxon>Eukaryota</taxon>
        <taxon>Metazoa</taxon>
        <taxon>Chordata</taxon>
        <taxon>Craniata</taxon>
        <taxon>Vertebrata</taxon>
        <taxon>Euteleostomi</taxon>
        <taxon>Actinopterygii</taxon>
        <taxon>Neopterygii</taxon>
        <taxon>Teleostei</taxon>
        <taxon>Notacanthiformes</taxon>
        <taxon>Halosauridae</taxon>
        <taxon>Aldrovandia</taxon>
    </lineage>
</organism>
<dbReference type="AlphaFoldDB" id="A0AAD7W716"/>
<name>A0AAD7W716_9TELE</name>
<keyword evidence="2" id="KW-1185">Reference proteome</keyword>
<accession>A0AAD7W716</accession>